<evidence type="ECO:0000256" key="5">
    <source>
        <dbReference type="ARBA" id="ARBA00023186"/>
    </source>
</evidence>
<name>A0ABT1U6J8_9GAMM</name>
<evidence type="ECO:0000256" key="1">
    <source>
        <dbReference type="ARBA" id="ARBA00004496"/>
    </source>
</evidence>
<evidence type="ECO:0000313" key="7">
    <source>
        <dbReference type="Proteomes" id="UP001524586"/>
    </source>
</evidence>
<dbReference type="InterPro" id="IPR050531">
    <property type="entry name" value="SdhE_FAD_assembly_factor"/>
</dbReference>
<dbReference type="PANTHER" id="PTHR39585">
    <property type="entry name" value="FAD ASSEMBLY FACTOR SDHE"/>
    <property type="match status" value="1"/>
</dbReference>
<reference evidence="6 7" key="1">
    <citation type="submission" date="2022-07" db="EMBL/GenBank/DDBJ databases">
        <title>Methylomonas rivi sp. nov., Methylomonas rosea sp. nov., Methylomonas aureus sp. nov. and Methylomonas subterranea sp. nov., four novel methanotrophs isolated from a freshwater creek and the deep terrestrial subsurface.</title>
        <authorList>
            <person name="Abin C."/>
            <person name="Sankaranarayanan K."/>
            <person name="Garner C."/>
            <person name="Sindelar R."/>
            <person name="Kotary K."/>
            <person name="Garner R."/>
            <person name="Barclay S."/>
            <person name="Lawson P."/>
            <person name="Krumholz L."/>
        </authorList>
    </citation>
    <scope>NUCLEOTIDE SEQUENCE [LARGE SCALE GENOMIC DNA]</scope>
    <source>
        <strain evidence="6 7">WSC-6</strain>
    </source>
</reference>
<evidence type="ECO:0000256" key="2">
    <source>
        <dbReference type="ARBA" id="ARBA00008571"/>
    </source>
</evidence>
<dbReference type="InterPro" id="IPR005631">
    <property type="entry name" value="SDH"/>
</dbReference>
<keyword evidence="7" id="KW-1185">Reference proteome</keyword>
<comment type="subcellular location">
    <subcellularLocation>
        <location evidence="1">Cytoplasm</location>
    </subcellularLocation>
</comment>
<evidence type="ECO:0000256" key="3">
    <source>
        <dbReference type="ARBA" id="ARBA00019418"/>
    </source>
</evidence>
<sequence>MSELNKLRWRCRRGTLELDLLLVRYLENGFIAAGPAERQAFLLLLDCEDTDLMRYLMGESAPRNAALADIVAKIRSLPA</sequence>
<dbReference type="PANTHER" id="PTHR39585:SF1">
    <property type="entry name" value="FAD ASSEMBLY FACTOR SDHE"/>
    <property type="match status" value="1"/>
</dbReference>
<dbReference type="InterPro" id="IPR036714">
    <property type="entry name" value="SDH_sf"/>
</dbReference>
<dbReference type="EMBL" id="JANIBK010000073">
    <property type="protein sequence ID" value="MCQ8129445.1"/>
    <property type="molecule type" value="Genomic_DNA"/>
</dbReference>
<gene>
    <name evidence="6" type="ORF">NP596_13360</name>
</gene>
<dbReference type="RefSeq" id="WP_256615877.1">
    <property type="nucleotide sequence ID" value="NZ_JANIBK010000073.1"/>
</dbReference>
<comment type="caution">
    <text evidence="6">The sequence shown here is derived from an EMBL/GenBank/DDBJ whole genome shotgun (WGS) entry which is preliminary data.</text>
</comment>
<accession>A0ABT1U6J8</accession>
<dbReference type="Pfam" id="PF03937">
    <property type="entry name" value="Sdh5"/>
    <property type="match status" value="1"/>
</dbReference>
<dbReference type="Gene3D" id="1.10.150.250">
    <property type="entry name" value="Flavinator of succinate dehydrogenase"/>
    <property type="match status" value="1"/>
</dbReference>
<dbReference type="SUPFAM" id="SSF109910">
    <property type="entry name" value="YgfY-like"/>
    <property type="match status" value="1"/>
</dbReference>
<evidence type="ECO:0000256" key="4">
    <source>
        <dbReference type="ARBA" id="ARBA00022490"/>
    </source>
</evidence>
<proteinExistence type="inferred from homology"/>
<keyword evidence="5" id="KW-0143">Chaperone</keyword>
<protein>
    <recommendedName>
        <fullName evidence="3">FAD assembly factor SdhE</fullName>
    </recommendedName>
</protein>
<organism evidence="6 7">
    <name type="scientific">Methylomonas rivi</name>
    <dbReference type="NCBI Taxonomy" id="2952226"/>
    <lineage>
        <taxon>Bacteria</taxon>
        <taxon>Pseudomonadati</taxon>
        <taxon>Pseudomonadota</taxon>
        <taxon>Gammaproteobacteria</taxon>
        <taxon>Methylococcales</taxon>
        <taxon>Methylococcaceae</taxon>
        <taxon>Methylomonas</taxon>
    </lineage>
</organism>
<dbReference type="Proteomes" id="UP001524586">
    <property type="component" value="Unassembled WGS sequence"/>
</dbReference>
<keyword evidence="4" id="KW-0963">Cytoplasm</keyword>
<evidence type="ECO:0000313" key="6">
    <source>
        <dbReference type="EMBL" id="MCQ8129445.1"/>
    </source>
</evidence>
<comment type="similarity">
    <text evidence="2">Belongs to the SdhE FAD assembly factor family.</text>
</comment>